<dbReference type="Proteomes" id="UP001165568">
    <property type="component" value="Unassembled WGS sequence"/>
</dbReference>
<evidence type="ECO:0000313" key="4">
    <source>
        <dbReference type="Proteomes" id="UP001165569"/>
    </source>
</evidence>
<dbReference type="Proteomes" id="UP001165569">
    <property type="component" value="Unassembled WGS sequence"/>
</dbReference>
<sequence>MKNKYCDVDDLGFPKFTGFDFIRYHLPDSTRYVTGKSYLLTYKAAYLYYNRDKIIRYAQEERIPVLLLAGVAVAEVGGVPERLKAYGVLQFRQMVNDTINRTNKSSNATSVGSLAIQLRAAAETMGLDPLALTSRQQLQLSNCLLSDDFNIKIVARHLRQLILFDNPSITDTSNLTDEQIILAGSRYNRGTERAKRDFLQSLSSPIGSPEREYTSYGRRIIEKRESIYRILKGI</sequence>
<organism evidence="1 4">
    <name type="scientific">Brenneria izbisi</name>
    <dbReference type="NCBI Taxonomy" id="2939450"/>
    <lineage>
        <taxon>Bacteria</taxon>
        <taxon>Pseudomonadati</taxon>
        <taxon>Pseudomonadota</taxon>
        <taxon>Gammaproteobacteria</taxon>
        <taxon>Enterobacterales</taxon>
        <taxon>Pectobacteriaceae</taxon>
        <taxon>Brenneria</taxon>
    </lineage>
</organism>
<evidence type="ECO:0000313" key="1">
    <source>
        <dbReference type="EMBL" id="MCV9878467.1"/>
    </source>
</evidence>
<evidence type="ECO:0000313" key="3">
    <source>
        <dbReference type="Proteomes" id="UP001165568"/>
    </source>
</evidence>
<comment type="caution">
    <text evidence="1">The sequence shown here is derived from an EMBL/GenBank/DDBJ whole genome shotgun (WGS) entry which is preliminary data.</text>
</comment>
<reference evidence="1" key="1">
    <citation type="submission" date="2022-04" db="EMBL/GenBank/DDBJ databases">
        <title>Brenneria sp. isolated from walnut trees in Serbia.</title>
        <authorList>
            <person name="Gasic K."/>
            <person name="Zlatkovic N."/>
            <person name="Kuzmanovic N."/>
        </authorList>
    </citation>
    <scope>NUCLEOTIDE SEQUENCE</scope>
    <source>
        <strain evidence="2">KBI 423</strain>
        <strain evidence="1">KBI 447</strain>
    </source>
</reference>
<name>A0AA42C181_9GAMM</name>
<gene>
    <name evidence="1" type="ORF">NC803_06345</name>
    <name evidence="2" type="ORF">NC856_06340</name>
</gene>
<dbReference type="AlphaFoldDB" id="A0AA42C181"/>
<dbReference type="EMBL" id="JAMPJU010000003">
    <property type="protein sequence ID" value="MCV9881890.1"/>
    <property type="molecule type" value="Genomic_DNA"/>
</dbReference>
<proteinExistence type="predicted"/>
<dbReference type="EMBL" id="JAMPJT010000003">
    <property type="protein sequence ID" value="MCV9878467.1"/>
    <property type="molecule type" value="Genomic_DNA"/>
</dbReference>
<evidence type="ECO:0000313" key="2">
    <source>
        <dbReference type="EMBL" id="MCV9881890.1"/>
    </source>
</evidence>
<dbReference type="RefSeq" id="WP_264089585.1">
    <property type="nucleotide sequence ID" value="NZ_JAMPJT010000003.1"/>
</dbReference>
<protein>
    <submittedName>
        <fullName evidence="1">Uncharacterized protein</fullName>
    </submittedName>
</protein>
<accession>A0AA42C181</accession>
<dbReference type="Gene3D" id="1.10.530.10">
    <property type="match status" value="1"/>
</dbReference>
<keyword evidence="3" id="KW-1185">Reference proteome</keyword>